<name>A0A2S1LGH5_9FLAO</name>
<gene>
    <name evidence="2" type="ORF">FFWV33_15780</name>
</gene>
<dbReference type="EMBL" id="CP020918">
    <property type="protein sequence ID" value="AWG22880.1"/>
    <property type="molecule type" value="Genomic_DNA"/>
</dbReference>
<keyword evidence="3" id="KW-1185">Reference proteome</keyword>
<sequence length="115" mass="13309">MKKNVSIILLLILFFSCASYRKTKFTLDSVKLGDDIHLVIKKYGNPFKSDVYNENNFHWTKIYYKEAVGVSGYTYILTTALTFKDSILVKIEQKDKYLLDGKNFISVEPINDNIP</sequence>
<dbReference type="RefSeq" id="WP_108741793.1">
    <property type="nucleotide sequence ID" value="NZ_CP020918.1"/>
</dbReference>
<feature type="signal peptide" evidence="1">
    <location>
        <begin position="1"/>
        <end position="21"/>
    </location>
</feature>
<keyword evidence="1" id="KW-0732">Signal</keyword>
<reference evidence="2 3" key="1">
    <citation type="submission" date="2017-04" db="EMBL/GenBank/DDBJ databases">
        <title>Compelte genome sequence of WV33.</title>
        <authorList>
            <person name="Lee P.C."/>
        </authorList>
    </citation>
    <scope>NUCLEOTIDE SEQUENCE [LARGE SCALE GENOMIC DNA]</scope>
    <source>
        <strain evidence="2 3">WV33</strain>
    </source>
</reference>
<dbReference type="AlphaFoldDB" id="A0A2S1LGH5"/>
<protein>
    <recommendedName>
        <fullName evidence="4">Lipoprotein</fullName>
    </recommendedName>
</protein>
<organism evidence="2 3">
    <name type="scientific">Flavobacterium faecale</name>
    <dbReference type="NCBI Taxonomy" id="1355330"/>
    <lineage>
        <taxon>Bacteria</taxon>
        <taxon>Pseudomonadati</taxon>
        <taxon>Bacteroidota</taxon>
        <taxon>Flavobacteriia</taxon>
        <taxon>Flavobacteriales</taxon>
        <taxon>Flavobacteriaceae</taxon>
        <taxon>Flavobacterium</taxon>
    </lineage>
</organism>
<dbReference type="Proteomes" id="UP000244527">
    <property type="component" value="Chromosome"/>
</dbReference>
<dbReference type="KEGG" id="ffa:FFWV33_15780"/>
<evidence type="ECO:0008006" key="4">
    <source>
        <dbReference type="Google" id="ProtNLM"/>
    </source>
</evidence>
<dbReference type="PROSITE" id="PS51257">
    <property type="entry name" value="PROKAR_LIPOPROTEIN"/>
    <property type="match status" value="1"/>
</dbReference>
<dbReference type="OrthoDB" id="1496092at2"/>
<evidence type="ECO:0000313" key="2">
    <source>
        <dbReference type="EMBL" id="AWG22880.1"/>
    </source>
</evidence>
<accession>A0A2S1LGH5</accession>
<evidence type="ECO:0000256" key="1">
    <source>
        <dbReference type="SAM" id="SignalP"/>
    </source>
</evidence>
<evidence type="ECO:0000313" key="3">
    <source>
        <dbReference type="Proteomes" id="UP000244527"/>
    </source>
</evidence>
<feature type="chain" id="PRO_5015665706" description="Lipoprotein" evidence="1">
    <location>
        <begin position="22"/>
        <end position="115"/>
    </location>
</feature>
<proteinExistence type="predicted"/>